<dbReference type="InterPro" id="IPR039314">
    <property type="entry name" value="CP12-like"/>
</dbReference>
<dbReference type="AlphaFoldDB" id="S8BZE7"/>
<dbReference type="SMART" id="SM01093">
    <property type="entry name" value="CP12"/>
    <property type="match status" value="1"/>
</dbReference>
<dbReference type="OrthoDB" id="4362at2759"/>
<dbReference type="InterPro" id="IPR003823">
    <property type="entry name" value="CP12_dom"/>
</dbReference>
<feature type="domain" description="CP12" evidence="2">
    <location>
        <begin position="35"/>
        <end position="104"/>
    </location>
</feature>
<comment type="caution">
    <text evidence="3">The sequence shown here is derived from an EMBL/GenBank/DDBJ whole genome shotgun (WGS) entry which is preliminary data.</text>
</comment>
<evidence type="ECO:0000256" key="1">
    <source>
        <dbReference type="PIRSR" id="PIRSR639314-50"/>
    </source>
</evidence>
<gene>
    <name evidence="3" type="ORF">M569_14886</name>
</gene>
<name>S8BZE7_9LAMI</name>
<evidence type="ECO:0000313" key="3">
    <source>
        <dbReference type="EMBL" id="EPS59920.1"/>
    </source>
</evidence>
<feature type="non-terminal residue" evidence="3">
    <location>
        <position position="1"/>
    </location>
</feature>
<evidence type="ECO:0000313" key="4">
    <source>
        <dbReference type="Proteomes" id="UP000015453"/>
    </source>
</evidence>
<proteinExistence type="predicted"/>
<organism evidence="3 4">
    <name type="scientific">Genlisea aurea</name>
    <dbReference type="NCBI Taxonomy" id="192259"/>
    <lineage>
        <taxon>Eukaryota</taxon>
        <taxon>Viridiplantae</taxon>
        <taxon>Streptophyta</taxon>
        <taxon>Embryophyta</taxon>
        <taxon>Tracheophyta</taxon>
        <taxon>Spermatophyta</taxon>
        <taxon>Magnoliopsida</taxon>
        <taxon>eudicotyledons</taxon>
        <taxon>Gunneridae</taxon>
        <taxon>Pentapetalae</taxon>
        <taxon>asterids</taxon>
        <taxon>lamiids</taxon>
        <taxon>Lamiales</taxon>
        <taxon>Lentibulariaceae</taxon>
        <taxon>Genlisea</taxon>
    </lineage>
</organism>
<feature type="disulfide bond" evidence="1">
    <location>
        <begin position="90"/>
        <end position="99"/>
    </location>
</feature>
<protein>
    <recommendedName>
        <fullName evidence="2">CP12 domain-containing protein</fullName>
    </recommendedName>
</protein>
<sequence length="104" mass="11556">LGGHPRLNTPWRRSSFRGRRIRSDVVVVAAAPDRLSDKVEESIKNAQETCADDPVSGECAAAWDEVEELSAAAGHAREKKLEADPLENYCKDNPEVDECRTYDN</sequence>
<feature type="disulfide bond" evidence="1">
    <location>
        <begin position="50"/>
        <end position="59"/>
    </location>
</feature>
<dbReference type="GO" id="GO:0080153">
    <property type="term" value="P:negative regulation of reductive pentose-phosphate cycle"/>
    <property type="evidence" value="ECO:0007669"/>
    <property type="project" value="TreeGrafter"/>
</dbReference>
<dbReference type="PANTHER" id="PTHR33921">
    <property type="entry name" value="CALVIN CYCLE PROTEIN CP12-2, CHLOROPLASTIC"/>
    <property type="match status" value="1"/>
</dbReference>
<keyword evidence="4" id="KW-1185">Reference proteome</keyword>
<evidence type="ECO:0000259" key="2">
    <source>
        <dbReference type="SMART" id="SM01093"/>
    </source>
</evidence>
<dbReference type="Proteomes" id="UP000015453">
    <property type="component" value="Unassembled WGS sequence"/>
</dbReference>
<dbReference type="PANTHER" id="PTHR33921:SF15">
    <property type="entry name" value="CALVIN CYCLE PROTEIN CP12-2, CHLOROPLASTIC"/>
    <property type="match status" value="1"/>
</dbReference>
<dbReference type="Pfam" id="PF02672">
    <property type="entry name" value="CP12"/>
    <property type="match status" value="1"/>
</dbReference>
<dbReference type="EMBL" id="AUSU01007974">
    <property type="protein sequence ID" value="EPS59920.1"/>
    <property type="molecule type" value="Genomic_DNA"/>
</dbReference>
<reference evidence="3 4" key="1">
    <citation type="journal article" date="2013" name="BMC Genomics">
        <title>The miniature genome of a carnivorous plant Genlisea aurea contains a low number of genes and short non-coding sequences.</title>
        <authorList>
            <person name="Leushkin E.V."/>
            <person name="Sutormin R.A."/>
            <person name="Nabieva E.R."/>
            <person name="Penin A.A."/>
            <person name="Kondrashov A.S."/>
            <person name="Logacheva M.D."/>
        </authorList>
    </citation>
    <scope>NUCLEOTIDE SEQUENCE [LARGE SCALE GENOMIC DNA]</scope>
</reference>
<dbReference type="GO" id="GO:0009507">
    <property type="term" value="C:chloroplast"/>
    <property type="evidence" value="ECO:0007669"/>
    <property type="project" value="TreeGrafter"/>
</dbReference>
<accession>S8BZE7</accession>
<keyword evidence="1" id="KW-1015">Disulfide bond</keyword>